<evidence type="ECO:0000256" key="1">
    <source>
        <dbReference type="SAM" id="Phobius"/>
    </source>
</evidence>
<name>A0A417YVB4_9BACI</name>
<comment type="caution">
    <text evidence="2">The sequence shown here is derived from an EMBL/GenBank/DDBJ whole genome shotgun (WGS) entry which is preliminary data.</text>
</comment>
<evidence type="ECO:0000313" key="3">
    <source>
        <dbReference type="Proteomes" id="UP000284416"/>
    </source>
</evidence>
<keyword evidence="1" id="KW-0812">Transmembrane</keyword>
<evidence type="ECO:0000313" key="2">
    <source>
        <dbReference type="EMBL" id="RHW41152.1"/>
    </source>
</evidence>
<accession>A0A417YVB4</accession>
<reference evidence="2 3" key="1">
    <citation type="journal article" date="2017" name="Int. J. Syst. Evol. Microbiol.">
        <title>Bacillus notoginsengisoli sp. nov., a novel bacterium isolated from the rhizosphere of Panax notoginseng.</title>
        <authorList>
            <person name="Zhang M.Y."/>
            <person name="Cheng J."/>
            <person name="Cai Y."/>
            <person name="Zhang T.Y."/>
            <person name="Wu Y.Y."/>
            <person name="Manikprabhu D."/>
            <person name="Li W.J."/>
            <person name="Zhang Y.X."/>
        </authorList>
    </citation>
    <scope>NUCLEOTIDE SEQUENCE [LARGE SCALE GENOMIC DNA]</scope>
    <source>
        <strain evidence="2 3">JCM 30743</strain>
    </source>
</reference>
<sequence>MEFLILTGILLFIMGSLVLLVSGLITFFFSKVHFLYILAGSATVGAAVGMFYGFGGFTVVAVVVNIILSSIAIGLAKYGLYLKAKTDIEPESLLS</sequence>
<keyword evidence="1" id="KW-0472">Membrane</keyword>
<gene>
    <name evidence="2" type="ORF">D1B31_09460</name>
</gene>
<feature type="transmembrane region" description="Helical" evidence="1">
    <location>
        <begin position="60"/>
        <end position="80"/>
    </location>
</feature>
<protein>
    <submittedName>
        <fullName evidence="2">Uncharacterized protein</fullName>
    </submittedName>
</protein>
<keyword evidence="3" id="KW-1185">Reference proteome</keyword>
<feature type="transmembrane region" description="Helical" evidence="1">
    <location>
        <begin position="6"/>
        <end position="27"/>
    </location>
</feature>
<organism evidence="2 3">
    <name type="scientific">Neobacillus notoginsengisoli</name>
    <dbReference type="NCBI Taxonomy" id="1578198"/>
    <lineage>
        <taxon>Bacteria</taxon>
        <taxon>Bacillati</taxon>
        <taxon>Bacillota</taxon>
        <taxon>Bacilli</taxon>
        <taxon>Bacillales</taxon>
        <taxon>Bacillaceae</taxon>
        <taxon>Neobacillus</taxon>
    </lineage>
</organism>
<keyword evidence="1" id="KW-1133">Transmembrane helix</keyword>
<dbReference type="EMBL" id="QWEG01000005">
    <property type="protein sequence ID" value="RHW41152.1"/>
    <property type="molecule type" value="Genomic_DNA"/>
</dbReference>
<dbReference type="AlphaFoldDB" id="A0A417YVB4"/>
<dbReference type="RefSeq" id="WP_118920526.1">
    <property type="nucleotide sequence ID" value="NZ_QWEG01000005.1"/>
</dbReference>
<dbReference type="OrthoDB" id="2899233at2"/>
<proteinExistence type="predicted"/>
<feature type="transmembrane region" description="Helical" evidence="1">
    <location>
        <begin position="34"/>
        <end position="54"/>
    </location>
</feature>
<dbReference type="Proteomes" id="UP000284416">
    <property type="component" value="Unassembled WGS sequence"/>
</dbReference>